<feature type="compositionally biased region" description="Polar residues" evidence="1">
    <location>
        <begin position="10"/>
        <end position="20"/>
    </location>
</feature>
<evidence type="ECO:0000313" key="2">
    <source>
        <dbReference type="EMBL" id="VVO08773.1"/>
    </source>
</evidence>
<dbReference type="Proteomes" id="UP000379480">
    <property type="component" value="Unassembled WGS sequence"/>
</dbReference>
<evidence type="ECO:0008006" key="4">
    <source>
        <dbReference type="Google" id="ProtNLM"/>
    </source>
</evidence>
<reference evidence="2 3" key="1">
    <citation type="submission" date="2019-09" db="EMBL/GenBank/DDBJ databases">
        <authorList>
            <person name="Chandra G."/>
            <person name="Truman W A."/>
        </authorList>
    </citation>
    <scope>NUCLEOTIDE SEQUENCE [LARGE SCALE GENOMIC DNA]</scope>
    <source>
        <strain evidence="2">PS723</strain>
    </source>
</reference>
<name>A0A5E7CUW3_PSEFL</name>
<accession>A0A5E7CUW3</accession>
<gene>
    <name evidence="2" type="ORF">PS723_03242</name>
</gene>
<dbReference type="Pfam" id="PF19619">
    <property type="entry name" value="DUF6124"/>
    <property type="match status" value="1"/>
</dbReference>
<protein>
    <recommendedName>
        <fullName evidence="4">DUF3077 domain-containing protein</fullName>
    </recommendedName>
</protein>
<proteinExistence type="predicted"/>
<evidence type="ECO:0000256" key="1">
    <source>
        <dbReference type="SAM" id="MobiDB-lite"/>
    </source>
</evidence>
<evidence type="ECO:0000313" key="3">
    <source>
        <dbReference type="Proteomes" id="UP000379480"/>
    </source>
</evidence>
<dbReference type="EMBL" id="CABVHY010000015">
    <property type="protein sequence ID" value="VVO08773.1"/>
    <property type="molecule type" value="Genomic_DNA"/>
</dbReference>
<dbReference type="AlphaFoldDB" id="A0A5E7CUW3"/>
<dbReference type="RefSeq" id="WP_150804636.1">
    <property type="nucleotide sequence ID" value="NZ_CABVHY010000015.1"/>
</dbReference>
<dbReference type="OrthoDB" id="6992966at2"/>
<feature type="region of interest" description="Disordered" evidence="1">
    <location>
        <begin position="1"/>
        <end position="21"/>
    </location>
</feature>
<sequence length="125" mass="13666">MHKAIPNLPETPNVSPYESLDSNKLHEAANRALDHYLKPPISNSRPADDRPLPIFAVAPGINTDALLPNAYETFCSASTLVLDLAYDLDGKDRNLALAIHQMMELGLLLIEKALDNEHAVGRGKV</sequence>
<organism evidence="2 3">
    <name type="scientific">Pseudomonas fluorescens</name>
    <dbReference type="NCBI Taxonomy" id="294"/>
    <lineage>
        <taxon>Bacteria</taxon>
        <taxon>Pseudomonadati</taxon>
        <taxon>Pseudomonadota</taxon>
        <taxon>Gammaproteobacteria</taxon>
        <taxon>Pseudomonadales</taxon>
        <taxon>Pseudomonadaceae</taxon>
        <taxon>Pseudomonas</taxon>
    </lineage>
</organism>